<name>A0ABR1F2Z9_9ASCO</name>
<accession>A0ABR1F2Z9</accession>
<comment type="caution">
    <text evidence="2">The sequence shown here is derived from an EMBL/GenBank/DDBJ whole genome shotgun (WGS) entry which is preliminary data.</text>
</comment>
<dbReference type="EMBL" id="JBBJBU010000009">
    <property type="protein sequence ID" value="KAK7204214.1"/>
    <property type="molecule type" value="Genomic_DNA"/>
</dbReference>
<gene>
    <name evidence="2" type="ORF">BZA70DRAFT_206263</name>
</gene>
<protein>
    <submittedName>
        <fullName evidence="2">Uncharacterized protein</fullName>
    </submittedName>
</protein>
<keyword evidence="3" id="KW-1185">Reference proteome</keyword>
<organism evidence="2 3">
    <name type="scientific">Myxozyma melibiosi</name>
    <dbReference type="NCBI Taxonomy" id="54550"/>
    <lineage>
        <taxon>Eukaryota</taxon>
        <taxon>Fungi</taxon>
        <taxon>Dikarya</taxon>
        <taxon>Ascomycota</taxon>
        <taxon>Saccharomycotina</taxon>
        <taxon>Lipomycetes</taxon>
        <taxon>Lipomycetales</taxon>
        <taxon>Lipomycetaceae</taxon>
        <taxon>Myxozyma</taxon>
    </lineage>
</organism>
<reference evidence="2 3" key="1">
    <citation type="submission" date="2024-03" db="EMBL/GenBank/DDBJ databases">
        <title>Genome-scale model development and genomic sequencing of the oleaginous clade Lipomyces.</title>
        <authorList>
            <consortium name="Lawrence Berkeley National Laboratory"/>
            <person name="Czajka J.J."/>
            <person name="Han Y."/>
            <person name="Kim J."/>
            <person name="Mondo S.J."/>
            <person name="Hofstad B.A."/>
            <person name="Robles A."/>
            <person name="Haridas S."/>
            <person name="Riley R."/>
            <person name="LaButti K."/>
            <person name="Pangilinan J."/>
            <person name="Andreopoulos W."/>
            <person name="Lipzen A."/>
            <person name="Yan J."/>
            <person name="Wang M."/>
            <person name="Ng V."/>
            <person name="Grigoriev I.V."/>
            <person name="Spatafora J.W."/>
            <person name="Magnuson J.K."/>
            <person name="Baker S.E."/>
            <person name="Pomraning K.R."/>
        </authorList>
    </citation>
    <scope>NUCLEOTIDE SEQUENCE [LARGE SCALE GENOMIC DNA]</scope>
    <source>
        <strain evidence="2 3">Phaff 52-87</strain>
    </source>
</reference>
<feature type="compositionally biased region" description="Polar residues" evidence="1">
    <location>
        <begin position="149"/>
        <end position="168"/>
    </location>
</feature>
<dbReference type="GeneID" id="90035680"/>
<dbReference type="Proteomes" id="UP001498771">
    <property type="component" value="Unassembled WGS sequence"/>
</dbReference>
<sequence length="195" mass="21886">MTSNDLMKLDLDRRRVTLVLEINAKLFRESIAIQQKHGDGGGEKARHDPIYVHCMKRLQVNLAYLAGVADRGKVAHAPPYPTILVAPPEISGLVEPYRQLQDLFREAYNAITLMQQQQHNINVNYSSSCSSSRCSNSRSNSRKHSSSRLNPNINSPHSQPQLKYSNIKCSKHVFSNSSNNNSNSSNSSSNHNRSR</sequence>
<dbReference type="RefSeq" id="XP_064767247.1">
    <property type="nucleotide sequence ID" value="XM_064910168.1"/>
</dbReference>
<proteinExistence type="predicted"/>
<evidence type="ECO:0000256" key="1">
    <source>
        <dbReference type="SAM" id="MobiDB-lite"/>
    </source>
</evidence>
<evidence type="ECO:0000313" key="3">
    <source>
        <dbReference type="Proteomes" id="UP001498771"/>
    </source>
</evidence>
<feature type="compositionally biased region" description="Low complexity" evidence="1">
    <location>
        <begin position="175"/>
        <end position="195"/>
    </location>
</feature>
<evidence type="ECO:0000313" key="2">
    <source>
        <dbReference type="EMBL" id="KAK7204214.1"/>
    </source>
</evidence>
<feature type="region of interest" description="Disordered" evidence="1">
    <location>
        <begin position="132"/>
        <end position="195"/>
    </location>
</feature>